<dbReference type="CDD" id="cd01094">
    <property type="entry name" value="Alkanesulfonate_monoxygenase"/>
    <property type="match status" value="1"/>
</dbReference>
<sequence length="362" mass="40026">MSIQFLGMIGHRLASEIIPASGSLFDKDYIARFARAHEDAGFDRILVGYWSDQPDGFLVTAHAAAHTSKLKFLLAHRPGFVAPTLAARKLASLDHLTDGRLAVHIISGGSDSEQRRDGDFRNKTERYARTDEFLTVLKQSLESTQPYDHQGTWYQAEQAFSAIKPLQKKLPIYFGGSSAEAIDVAARHADVFALWGEPLNGAEETVRNVRAAAAQQGRNIDFNISFRPILGKTEKEAWERAEYIRATAEKQLEETGYTFGLPKPQSVGAQRLLAAANQGDRLDKVLWTGVAKLVKGGYNSTALVGTPEQVSDALLDYYRLGIHSVLIRGFDPLNDVVEYGRELLPLTREKVAALDSKQKRSA</sequence>
<evidence type="ECO:0000313" key="6">
    <source>
        <dbReference type="EMBL" id="ORM94378.1"/>
    </source>
</evidence>
<dbReference type="Gene3D" id="3.20.20.30">
    <property type="entry name" value="Luciferase-like domain"/>
    <property type="match status" value="1"/>
</dbReference>
<gene>
    <name evidence="6" type="ORF">HA50_13860</name>
</gene>
<protein>
    <submittedName>
        <fullName evidence="6">Alkanesulfonate monooxygenase</fullName>
    </submittedName>
</protein>
<comment type="caution">
    <text evidence="6">The sequence shown here is derived from an EMBL/GenBank/DDBJ whole genome shotgun (WGS) entry which is preliminary data.</text>
</comment>
<keyword evidence="1" id="KW-0285">Flavoprotein</keyword>
<dbReference type="OrthoDB" id="9814695at2"/>
<keyword evidence="7" id="KW-1185">Reference proteome</keyword>
<dbReference type="AlphaFoldDB" id="A0A1X1EWK4"/>
<evidence type="ECO:0000256" key="1">
    <source>
        <dbReference type="ARBA" id="ARBA00022630"/>
    </source>
</evidence>
<dbReference type="Proteomes" id="UP000193749">
    <property type="component" value="Unassembled WGS sequence"/>
</dbReference>
<dbReference type="InterPro" id="IPR050172">
    <property type="entry name" value="SsuD_RutA_monooxygenase"/>
</dbReference>
<reference evidence="6 7" key="1">
    <citation type="journal article" date="2017" name="Antonie Van Leeuwenhoek">
        <title>Phylogenomic resolution of the bacterial genus Pantoea and its relationship with Erwinia and Tatumella.</title>
        <authorList>
            <person name="Palmer M."/>
            <person name="Steenkamp E.T."/>
            <person name="Coetzee M.P."/>
            <person name="Chan W.Y."/>
            <person name="van Zyl E."/>
            <person name="De Maayer P."/>
            <person name="Coutinho T.A."/>
            <person name="Blom J."/>
            <person name="Smits T.H."/>
            <person name="Duffy B."/>
            <person name="Venter S.N."/>
        </authorList>
    </citation>
    <scope>NUCLEOTIDE SEQUENCE [LARGE SCALE GENOMIC DNA]</scope>
    <source>
        <strain evidence="6 7">LMG 2657</strain>
    </source>
</reference>
<evidence type="ECO:0000256" key="3">
    <source>
        <dbReference type="ARBA" id="ARBA00023002"/>
    </source>
</evidence>
<name>A0A1X1EWK4_PANCY</name>
<evidence type="ECO:0000256" key="2">
    <source>
        <dbReference type="ARBA" id="ARBA00022643"/>
    </source>
</evidence>
<dbReference type="InterPro" id="IPR011251">
    <property type="entry name" value="Luciferase-like_dom"/>
</dbReference>
<keyword evidence="4 6" id="KW-0503">Monooxygenase</keyword>
<evidence type="ECO:0000256" key="4">
    <source>
        <dbReference type="ARBA" id="ARBA00023033"/>
    </source>
</evidence>
<proteinExistence type="predicted"/>
<dbReference type="PANTHER" id="PTHR42847:SF9">
    <property type="entry name" value="BLL6451 PROTEIN"/>
    <property type="match status" value="1"/>
</dbReference>
<keyword evidence="2" id="KW-0288">FMN</keyword>
<organism evidence="6 7">
    <name type="scientific">Pantoea cypripedii</name>
    <name type="common">Pectobacterium cypripedii</name>
    <name type="synonym">Erwinia cypripedii</name>
    <dbReference type="NCBI Taxonomy" id="55209"/>
    <lineage>
        <taxon>Bacteria</taxon>
        <taxon>Pseudomonadati</taxon>
        <taxon>Pseudomonadota</taxon>
        <taxon>Gammaproteobacteria</taxon>
        <taxon>Enterobacterales</taxon>
        <taxon>Erwiniaceae</taxon>
        <taxon>Pantoea</taxon>
    </lineage>
</organism>
<dbReference type="EMBL" id="MLJI01000001">
    <property type="protein sequence ID" value="ORM94378.1"/>
    <property type="molecule type" value="Genomic_DNA"/>
</dbReference>
<dbReference type="Pfam" id="PF00296">
    <property type="entry name" value="Bac_luciferase"/>
    <property type="match status" value="1"/>
</dbReference>
<evidence type="ECO:0000259" key="5">
    <source>
        <dbReference type="Pfam" id="PF00296"/>
    </source>
</evidence>
<dbReference type="SUPFAM" id="SSF51679">
    <property type="entry name" value="Bacterial luciferase-like"/>
    <property type="match status" value="1"/>
</dbReference>
<evidence type="ECO:0000313" key="7">
    <source>
        <dbReference type="Proteomes" id="UP000193749"/>
    </source>
</evidence>
<accession>A0A1X1EWK4</accession>
<dbReference type="GO" id="GO:0008726">
    <property type="term" value="F:alkanesulfonate monooxygenase activity"/>
    <property type="evidence" value="ECO:0007669"/>
    <property type="project" value="TreeGrafter"/>
</dbReference>
<feature type="domain" description="Luciferase-like" evidence="5">
    <location>
        <begin position="21"/>
        <end position="323"/>
    </location>
</feature>
<dbReference type="PANTHER" id="PTHR42847">
    <property type="entry name" value="ALKANESULFONATE MONOOXYGENASE"/>
    <property type="match status" value="1"/>
</dbReference>
<dbReference type="InterPro" id="IPR036661">
    <property type="entry name" value="Luciferase-like_sf"/>
</dbReference>
<dbReference type="STRING" id="55209.HA50_13860"/>
<dbReference type="GO" id="GO:0046306">
    <property type="term" value="P:alkanesulfonate catabolic process"/>
    <property type="evidence" value="ECO:0007669"/>
    <property type="project" value="TreeGrafter"/>
</dbReference>
<keyword evidence="3" id="KW-0560">Oxidoreductase</keyword>
<dbReference type="RefSeq" id="WP_084876205.1">
    <property type="nucleotide sequence ID" value="NZ_JAGGMY010000001.1"/>
</dbReference>